<dbReference type="GO" id="GO:0005524">
    <property type="term" value="F:ATP binding"/>
    <property type="evidence" value="ECO:0007669"/>
    <property type="project" value="UniProtKB-UniRule"/>
</dbReference>
<keyword evidence="7 9" id="KW-0460">Magnesium</keyword>
<dbReference type="FunFam" id="3.40.50.300:FF:000292">
    <property type="entry name" value="ATP-dependent dethiobiotin synthetase BioD"/>
    <property type="match status" value="1"/>
</dbReference>
<dbReference type="NCBIfam" id="TIGR00347">
    <property type="entry name" value="bioD"/>
    <property type="match status" value="1"/>
</dbReference>
<gene>
    <name evidence="9" type="primary">bioD</name>
    <name evidence="11" type="ORF">SAMN02745912_00896</name>
</gene>
<sequence length="233" mass="26027">MNKGVFIVGTDTDVGKTIVTAGLVYVLRKSGINTCCFKAVLSGGIRENKKLIPGDVKLVKEVSKIHETYEVMNPYCLETPVSPHLAAKLENVQIDREKILNTYRRLSEKYEFLVAEGSGGIIVPIIDKSYFIYDLIKDLNLPVIIVARAGVGTINHTALTVKFAESVGLDIKGIIINRYTDEIHVKDNIDTIKEITNKEIIAVIDDLNNYKKNGYEELKAEFEKKIDVNKIIS</sequence>
<protein>
    <recommendedName>
        <fullName evidence="9">ATP-dependent dethiobiotin synthetase BioD</fullName>
        <ecNumber evidence="9">6.3.3.3</ecNumber>
    </recommendedName>
    <alternativeName>
        <fullName evidence="9">DTB synthetase</fullName>
        <shortName evidence="9">DTBS</shortName>
    </alternativeName>
    <alternativeName>
        <fullName evidence="9">Dethiobiotin synthase</fullName>
    </alternativeName>
</protein>
<evidence type="ECO:0000256" key="4">
    <source>
        <dbReference type="ARBA" id="ARBA00022741"/>
    </source>
</evidence>
<feature type="binding site" evidence="9">
    <location>
        <position position="55"/>
    </location>
    <ligand>
        <name>Mg(2+)</name>
        <dbReference type="ChEBI" id="CHEBI:18420"/>
    </ligand>
</feature>
<dbReference type="PIRSF" id="PIRSF006755">
    <property type="entry name" value="DTB_synth"/>
    <property type="match status" value="1"/>
</dbReference>
<evidence type="ECO:0000256" key="10">
    <source>
        <dbReference type="SAM" id="Coils"/>
    </source>
</evidence>
<accession>A0A1M6LQE0</accession>
<dbReference type="OrthoDB" id="9802097at2"/>
<feature type="coiled-coil region" evidence="10">
    <location>
        <begin position="89"/>
        <end position="116"/>
    </location>
</feature>
<keyword evidence="6 9" id="KW-0067">ATP-binding</keyword>
<comment type="subcellular location">
    <subcellularLocation>
        <location evidence="9">Cytoplasm</location>
    </subcellularLocation>
</comment>
<dbReference type="GO" id="GO:0004141">
    <property type="term" value="F:dethiobiotin synthase activity"/>
    <property type="evidence" value="ECO:0007669"/>
    <property type="project" value="UniProtKB-UniRule"/>
</dbReference>
<dbReference type="GO" id="GO:0009102">
    <property type="term" value="P:biotin biosynthetic process"/>
    <property type="evidence" value="ECO:0007669"/>
    <property type="project" value="UniProtKB-UniRule"/>
</dbReference>
<feature type="binding site" evidence="9">
    <location>
        <position position="17"/>
    </location>
    <ligand>
        <name>Mg(2+)</name>
        <dbReference type="ChEBI" id="CHEBI:18420"/>
    </ligand>
</feature>
<evidence type="ECO:0000256" key="5">
    <source>
        <dbReference type="ARBA" id="ARBA00022756"/>
    </source>
</evidence>
<comment type="similarity">
    <text evidence="9">Belongs to the dethiobiotin synthetase family.</text>
</comment>
<evidence type="ECO:0000256" key="8">
    <source>
        <dbReference type="ARBA" id="ARBA00047386"/>
    </source>
</evidence>
<comment type="catalytic activity">
    <reaction evidence="9">
        <text>(7R,8S)-7,8-diammoniononanoate + CO2 + ATP = (4R,5S)-dethiobiotin + ADP + phosphate + 3 H(+)</text>
        <dbReference type="Rhea" id="RHEA:15805"/>
        <dbReference type="ChEBI" id="CHEBI:15378"/>
        <dbReference type="ChEBI" id="CHEBI:16526"/>
        <dbReference type="ChEBI" id="CHEBI:30616"/>
        <dbReference type="ChEBI" id="CHEBI:43474"/>
        <dbReference type="ChEBI" id="CHEBI:149469"/>
        <dbReference type="ChEBI" id="CHEBI:149473"/>
        <dbReference type="ChEBI" id="CHEBI:456216"/>
        <dbReference type="EC" id="6.3.3.3"/>
    </reaction>
</comment>
<evidence type="ECO:0000256" key="3">
    <source>
        <dbReference type="ARBA" id="ARBA00022723"/>
    </source>
</evidence>
<evidence type="ECO:0000256" key="6">
    <source>
        <dbReference type="ARBA" id="ARBA00022840"/>
    </source>
</evidence>
<evidence type="ECO:0000313" key="11">
    <source>
        <dbReference type="EMBL" id="SHJ73413.1"/>
    </source>
</evidence>
<dbReference type="GO" id="GO:0000287">
    <property type="term" value="F:magnesium ion binding"/>
    <property type="evidence" value="ECO:0007669"/>
    <property type="project" value="UniProtKB-UniRule"/>
</dbReference>
<dbReference type="UniPathway" id="UPA00078">
    <property type="reaction ID" value="UER00161"/>
</dbReference>
<keyword evidence="5 9" id="KW-0093">Biotin biosynthesis</keyword>
<dbReference type="InterPro" id="IPR004472">
    <property type="entry name" value="DTB_synth_BioD"/>
</dbReference>
<feature type="binding site" evidence="9">
    <location>
        <begin position="116"/>
        <end position="119"/>
    </location>
    <ligand>
        <name>ATP</name>
        <dbReference type="ChEBI" id="CHEBI:30616"/>
    </ligand>
</feature>
<feature type="binding site" evidence="9">
    <location>
        <begin position="13"/>
        <end position="18"/>
    </location>
    <ligand>
        <name>ATP</name>
        <dbReference type="ChEBI" id="CHEBI:30616"/>
    </ligand>
</feature>
<feature type="binding site" evidence="9">
    <location>
        <position position="116"/>
    </location>
    <ligand>
        <name>Mg(2+)</name>
        <dbReference type="ChEBI" id="CHEBI:18420"/>
    </ligand>
</feature>
<dbReference type="PANTHER" id="PTHR43210">
    <property type="entry name" value="DETHIOBIOTIN SYNTHETASE"/>
    <property type="match status" value="1"/>
</dbReference>
<dbReference type="EMBL" id="FRAG01000007">
    <property type="protein sequence ID" value="SHJ73413.1"/>
    <property type="molecule type" value="Genomic_DNA"/>
</dbReference>
<comment type="pathway">
    <text evidence="9">Cofactor biosynthesis; biotin biosynthesis; biotin from 7,8-diaminononanoate: step 1/2.</text>
</comment>
<evidence type="ECO:0000256" key="9">
    <source>
        <dbReference type="HAMAP-Rule" id="MF_00336"/>
    </source>
</evidence>
<organism evidence="11 12">
    <name type="scientific">Paramaledivibacter caminithermalis (strain DSM 15212 / CIP 107654 / DViRD3)</name>
    <name type="common">Clostridium caminithermale</name>
    <dbReference type="NCBI Taxonomy" id="1121301"/>
    <lineage>
        <taxon>Bacteria</taxon>
        <taxon>Bacillati</taxon>
        <taxon>Bacillota</taxon>
        <taxon>Clostridia</taxon>
        <taxon>Peptostreptococcales</taxon>
        <taxon>Caminicellaceae</taxon>
        <taxon>Paramaledivibacter</taxon>
    </lineage>
</organism>
<comment type="catalytic activity">
    <reaction evidence="8">
        <text>(7R,8S)-8-amino-7-(carboxyamino)nonanoate + ATP = (4R,5S)-dethiobiotin + ADP + phosphate + H(+)</text>
        <dbReference type="Rhea" id="RHEA:63684"/>
        <dbReference type="ChEBI" id="CHEBI:15378"/>
        <dbReference type="ChEBI" id="CHEBI:30616"/>
        <dbReference type="ChEBI" id="CHEBI:43474"/>
        <dbReference type="ChEBI" id="CHEBI:149470"/>
        <dbReference type="ChEBI" id="CHEBI:149473"/>
        <dbReference type="ChEBI" id="CHEBI:456216"/>
    </reaction>
</comment>
<proteinExistence type="inferred from homology"/>
<keyword evidence="1 9" id="KW-0963">Cytoplasm</keyword>
<dbReference type="CDD" id="cd03109">
    <property type="entry name" value="DTBS"/>
    <property type="match status" value="1"/>
</dbReference>
<dbReference type="STRING" id="1121301.SAMN02745912_00896"/>
<evidence type="ECO:0000313" key="12">
    <source>
        <dbReference type="Proteomes" id="UP000184465"/>
    </source>
</evidence>
<name>A0A1M6LQE0_PARC5</name>
<comment type="function">
    <text evidence="9">Catalyzes a mechanistically unusual reaction, the ATP-dependent insertion of CO2 between the N7 and N8 nitrogen atoms of 7,8-diaminopelargonic acid (DAPA, also called 7,8-diammoniononanoate) to form a ureido ring.</text>
</comment>
<dbReference type="PANTHER" id="PTHR43210:SF2">
    <property type="entry name" value="ATP-DEPENDENT DETHIOBIOTIN SYNTHETASE BIOD 2"/>
    <property type="match status" value="1"/>
</dbReference>
<reference evidence="11 12" key="1">
    <citation type="submission" date="2016-11" db="EMBL/GenBank/DDBJ databases">
        <authorList>
            <person name="Jaros S."/>
            <person name="Januszkiewicz K."/>
            <person name="Wedrychowicz H."/>
        </authorList>
    </citation>
    <scope>NUCLEOTIDE SEQUENCE [LARGE SCALE GENOMIC DNA]</scope>
    <source>
        <strain evidence="11 12">DSM 15212</strain>
    </source>
</reference>
<dbReference type="GO" id="GO:0005829">
    <property type="term" value="C:cytosol"/>
    <property type="evidence" value="ECO:0007669"/>
    <property type="project" value="TreeGrafter"/>
</dbReference>
<feature type="active site" evidence="9">
    <location>
        <position position="38"/>
    </location>
</feature>
<feature type="binding site" evidence="9">
    <location>
        <position position="55"/>
    </location>
    <ligand>
        <name>ATP</name>
        <dbReference type="ChEBI" id="CHEBI:30616"/>
    </ligand>
</feature>
<keyword evidence="2 9" id="KW-0436">Ligase</keyword>
<dbReference type="EC" id="6.3.3.3" evidence="9"/>
<dbReference type="GO" id="GO:0042803">
    <property type="term" value="F:protein homodimerization activity"/>
    <property type="evidence" value="ECO:0007669"/>
    <property type="project" value="UniProtKB-ARBA"/>
</dbReference>
<keyword evidence="12" id="KW-1185">Reference proteome</keyword>
<dbReference type="Pfam" id="PF13500">
    <property type="entry name" value="AAA_26"/>
    <property type="match status" value="1"/>
</dbReference>
<evidence type="ECO:0000256" key="2">
    <source>
        <dbReference type="ARBA" id="ARBA00022598"/>
    </source>
</evidence>
<dbReference type="HAMAP" id="MF_00336">
    <property type="entry name" value="BioD"/>
    <property type="match status" value="1"/>
</dbReference>
<evidence type="ECO:0000256" key="7">
    <source>
        <dbReference type="ARBA" id="ARBA00022842"/>
    </source>
</evidence>
<dbReference type="SUPFAM" id="SSF52540">
    <property type="entry name" value="P-loop containing nucleoside triphosphate hydrolases"/>
    <property type="match status" value="1"/>
</dbReference>
<feature type="binding site" evidence="9">
    <location>
        <begin position="177"/>
        <end position="178"/>
    </location>
    <ligand>
        <name>ATP</name>
        <dbReference type="ChEBI" id="CHEBI:30616"/>
    </ligand>
</feature>
<keyword evidence="4 9" id="KW-0547">Nucleotide-binding</keyword>
<dbReference type="InterPro" id="IPR027417">
    <property type="entry name" value="P-loop_NTPase"/>
</dbReference>
<comment type="caution">
    <text evidence="9">Lacks conserved residue(s) required for the propagation of feature annotation.</text>
</comment>
<dbReference type="Gene3D" id="3.40.50.300">
    <property type="entry name" value="P-loop containing nucleotide triphosphate hydrolases"/>
    <property type="match status" value="1"/>
</dbReference>
<dbReference type="AlphaFoldDB" id="A0A1M6LQE0"/>
<dbReference type="Proteomes" id="UP000184465">
    <property type="component" value="Unassembled WGS sequence"/>
</dbReference>
<evidence type="ECO:0000256" key="1">
    <source>
        <dbReference type="ARBA" id="ARBA00022490"/>
    </source>
</evidence>
<keyword evidence="10" id="KW-0175">Coiled coil</keyword>
<dbReference type="RefSeq" id="WP_073147394.1">
    <property type="nucleotide sequence ID" value="NZ_FRAG01000007.1"/>
</dbReference>
<keyword evidence="3 9" id="KW-0479">Metal-binding</keyword>
<comment type="subunit">
    <text evidence="9">Homodimer.</text>
</comment>
<feature type="binding site" evidence="9">
    <location>
        <position position="42"/>
    </location>
    <ligand>
        <name>substrate</name>
    </ligand>
</feature>
<comment type="cofactor">
    <cofactor evidence="9">
        <name>Mg(2+)</name>
        <dbReference type="ChEBI" id="CHEBI:18420"/>
    </cofactor>
</comment>